<feature type="region of interest" description="Disordered" evidence="1">
    <location>
        <begin position="74"/>
        <end position="98"/>
    </location>
</feature>
<evidence type="ECO:0000256" key="1">
    <source>
        <dbReference type="SAM" id="MobiDB-lite"/>
    </source>
</evidence>
<evidence type="ECO:0000313" key="3">
    <source>
        <dbReference type="Proteomes" id="UP000800200"/>
    </source>
</evidence>
<organism evidence="2 3">
    <name type="scientific">Zopfia rhizophila CBS 207.26</name>
    <dbReference type="NCBI Taxonomy" id="1314779"/>
    <lineage>
        <taxon>Eukaryota</taxon>
        <taxon>Fungi</taxon>
        <taxon>Dikarya</taxon>
        <taxon>Ascomycota</taxon>
        <taxon>Pezizomycotina</taxon>
        <taxon>Dothideomycetes</taxon>
        <taxon>Dothideomycetes incertae sedis</taxon>
        <taxon>Zopfiaceae</taxon>
        <taxon>Zopfia</taxon>
    </lineage>
</organism>
<name>A0A6A6DQC3_9PEZI</name>
<proteinExistence type="predicted"/>
<feature type="region of interest" description="Disordered" evidence="1">
    <location>
        <begin position="42"/>
        <end position="62"/>
    </location>
</feature>
<dbReference type="EMBL" id="ML994651">
    <property type="protein sequence ID" value="KAF2181797.1"/>
    <property type="molecule type" value="Genomic_DNA"/>
</dbReference>
<gene>
    <name evidence="2" type="ORF">K469DRAFT_752657</name>
</gene>
<evidence type="ECO:0000313" key="2">
    <source>
        <dbReference type="EMBL" id="KAF2181797.1"/>
    </source>
</evidence>
<dbReference type="Proteomes" id="UP000800200">
    <property type="component" value="Unassembled WGS sequence"/>
</dbReference>
<sequence length="262" mass="27010">MGASQAAPLQDQGKVQKPAQENLAKLVKETAIKNGTVISGGIKASTALPAPPSRPPPTPSKAAVLKAKSAVNMPATVKKPAVPTSKDTGEPKPAATGPMQTAMTKFGVAIKIPKTEVEEVKKTGKIVAISSPVLKVRKDEIEEAQKKKRGVIMTSSGVVIRITPSAVMTGRQETTGKQSTAKSIAPSVKSGLTSVTITARPTPAKALAKATAKPKANIGAQKVSPVSKFQPKQATANRNVKKPTATLAKSQAAIPALKKQIG</sequence>
<accession>A0A6A6DQC3</accession>
<feature type="region of interest" description="Disordered" evidence="1">
    <location>
        <begin position="222"/>
        <end position="241"/>
    </location>
</feature>
<reference evidence="2" key="1">
    <citation type="journal article" date="2020" name="Stud. Mycol.">
        <title>101 Dothideomycetes genomes: a test case for predicting lifestyles and emergence of pathogens.</title>
        <authorList>
            <person name="Haridas S."/>
            <person name="Albert R."/>
            <person name="Binder M."/>
            <person name="Bloem J."/>
            <person name="Labutti K."/>
            <person name="Salamov A."/>
            <person name="Andreopoulos B."/>
            <person name="Baker S."/>
            <person name="Barry K."/>
            <person name="Bills G."/>
            <person name="Bluhm B."/>
            <person name="Cannon C."/>
            <person name="Castanera R."/>
            <person name="Culley D."/>
            <person name="Daum C."/>
            <person name="Ezra D."/>
            <person name="Gonzalez J."/>
            <person name="Henrissat B."/>
            <person name="Kuo A."/>
            <person name="Liang C."/>
            <person name="Lipzen A."/>
            <person name="Lutzoni F."/>
            <person name="Magnuson J."/>
            <person name="Mondo S."/>
            <person name="Nolan M."/>
            <person name="Ohm R."/>
            <person name="Pangilinan J."/>
            <person name="Park H.-J."/>
            <person name="Ramirez L."/>
            <person name="Alfaro M."/>
            <person name="Sun H."/>
            <person name="Tritt A."/>
            <person name="Yoshinaga Y."/>
            <person name="Zwiers L.-H."/>
            <person name="Turgeon B."/>
            <person name="Goodwin S."/>
            <person name="Spatafora J."/>
            <person name="Crous P."/>
            <person name="Grigoriev I."/>
        </authorList>
    </citation>
    <scope>NUCLEOTIDE SEQUENCE</scope>
    <source>
        <strain evidence="2">CBS 207.26</strain>
    </source>
</reference>
<keyword evidence="3" id="KW-1185">Reference proteome</keyword>
<dbReference type="AlphaFoldDB" id="A0A6A6DQC3"/>
<protein>
    <submittedName>
        <fullName evidence="2">Uncharacterized protein</fullName>
    </submittedName>
</protein>
<feature type="compositionally biased region" description="Pro residues" evidence="1">
    <location>
        <begin position="49"/>
        <end position="59"/>
    </location>
</feature>